<organism evidence="8">
    <name type="scientific">Absidia glauca</name>
    <name type="common">Pin mould</name>
    <dbReference type="NCBI Taxonomy" id="4829"/>
    <lineage>
        <taxon>Eukaryota</taxon>
        <taxon>Fungi</taxon>
        <taxon>Fungi incertae sedis</taxon>
        <taxon>Mucoromycota</taxon>
        <taxon>Mucoromycotina</taxon>
        <taxon>Mucoromycetes</taxon>
        <taxon>Mucorales</taxon>
        <taxon>Cunninghamellaceae</taxon>
        <taxon>Absidia</taxon>
    </lineage>
</organism>
<reference evidence="8" key="1">
    <citation type="submission" date="2016-04" db="EMBL/GenBank/DDBJ databases">
        <authorList>
            <person name="Evans L.H."/>
            <person name="Alamgir A."/>
            <person name="Owens N."/>
            <person name="Weber N.D."/>
            <person name="Virtaneva K."/>
            <person name="Barbian K."/>
            <person name="Babar A."/>
            <person name="Rosenke K."/>
        </authorList>
    </citation>
    <scope>NUCLEOTIDE SEQUENCE [LARGE SCALE GENOMIC DNA]</scope>
    <source>
        <strain evidence="8">CBS 101.48</strain>
    </source>
</reference>
<keyword evidence="2" id="KW-0548">Nucleotidyltransferase</keyword>
<name>A0A168KKA3_ABSGL</name>
<dbReference type="FunFam" id="3.30.70.270:FF:000020">
    <property type="entry name" value="Transposon Tf2-6 polyprotein-like Protein"/>
    <property type="match status" value="1"/>
</dbReference>
<dbReference type="EMBL" id="LT549964">
    <property type="protein sequence ID" value="SAL94817.1"/>
    <property type="molecule type" value="Genomic_DNA"/>
</dbReference>
<dbReference type="CDD" id="cd09274">
    <property type="entry name" value="RNase_HI_RT_Ty3"/>
    <property type="match status" value="1"/>
</dbReference>
<dbReference type="OrthoDB" id="2286407at2759"/>
<evidence type="ECO:0000256" key="4">
    <source>
        <dbReference type="ARBA" id="ARBA00022759"/>
    </source>
</evidence>
<keyword evidence="3" id="KW-0540">Nuclease</keyword>
<feature type="non-terminal residue" evidence="8">
    <location>
        <position position="322"/>
    </location>
</feature>
<dbReference type="AlphaFoldDB" id="A0A168KKA3"/>
<dbReference type="InterPro" id="IPR043128">
    <property type="entry name" value="Rev_trsase/Diguanyl_cyclase"/>
</dbReference>
<dbReference type="GO" id="GO:0016787">
    <property type="term" value="F:hydrolase activity"/>
    <property type="evidence" value="ECO:0007669"/>
    <property type="project" value="UniProtKB-KW"/>
</dbReference>
<keyword evidence="5" id="KW-0378">Hydrolase</keyword>
<dbReference type="PANTHER" id="PTHR37984">
    <property type="entry name" value="PROTEIN CBG26694"/>
    <property type="match status" value="1"/>
</dbReference>
<dbReference type="Pfam" id="PF17917">
    <property type="entry name" value="RT_RNaseH"/>
    <property type="match status" value="1"/>
</dbReference>
<dbReference type="InterPro" id="IPR050951">
    <property type="entry name" value="Retrovirus_Pol_polyprotein"/>
</dbReference>
<dbReference type="InterPro" id="IPR041373">
    <property type="entry name" value="RT_RNaseH"/>
</dbReference>
<dbReference type="FunFam" id="3.10.20.370:FF:000003">
    <property type="entry name" value="Transposon Tf2-6 polyprotein"/>
    <property type="match status" value="1"/>
</dbReference>
<dbReference type="GO" id="GO:0004519">
    <property type="term" value="F:endonuclease activity"/>
    <property type="evidence" value="ECO:0007669"/>
    <property type="project" value="UniProtKB-KW"/>
</dbReference>
<dbReference type="GO" id="GO:0003964">
    <property type="term" value="F:RNA-directed DNA polymerase activity"/>
    <property type="evidence" value="ECO:0007669"/>
    <property type="project" value="UniProtKB-KW"/>
</dbReference>
<keyword evidence="4" id="KW-0255">Endonuclease</keyword>
<dbReference type="OMA" id="NCITSEP"/>
<evidence type="ECO:0000256" key="2">
    <source>
        <dbReference type="ARBA" id="ARBA00022695"/>
    </source>
</evidence>
<feature type="non-terminal residue" evidence="8">
    <location>
        <position position="1"/>
    </location>
</feature>
<dbReference type="STRING" id="4829.A0A168KKA3"/>
<keyword evidence="1" id="KW-0808">Transferase</keyword>
<dbReference type="PANTHER" id="PTHR37984:SF5">
    <property type="entry name" value="PROTEIN NYNRIN-LIKE"/>
    <property type="match status" value="1"/>
</dbReference>
<dbReference type="InParanoid" id="A0A168KKA3"/>
<keyword evidence="6" id="KW-0695">RNA-directed DNA polymerase</keyword>
<keyword evidence="9" id="KW-1185">Reference proteome</keyword>
<dbReference type="Gene3D" id="3.10.20.370">
    <property type="match status" value="1"/>
</dbReference>
<sequence>EFLGHIITPDGIGMDPLKVQAIQDWHPPTSVKELQVFLGFANYYRKFIPNYSKLALPLTKLLSKKVPTWNWNDTAQQAFDSLKTHFCSSPVLQHSDPSKPFILETDASDYAIGAVLSQKSADDQLHPIAYFSRKLTSSEINYEIYDKELLAIIDSLSYWRHLLIATNDPVLIYSDHKNLEYFTTTKRLNRRQARWSLFLADFHFQITYRAGRLQGKPDALSRQPALKPKGGDSEYEIQQQTLLKPQQFVFATNELPPTVIEIKNAYLNDETAKHLQKAIDEKTDPTVQIKYGIIYKNNKIYVPESMRIQILQQRHDSKLAGH</sequence>
<feature type="domain" description="Reverse transcriptase RNase H-like" evidence="7">
    <location>
        <begin position="96"/>
        <end position="202"/>
    </location>
</feature>
<proteinExistence type="predicted"/>
<dbReference type="Gene3D" id="3.30.70.270">
    <property type="match status" value="1"/>
</dbReference>
<dbReference type="SUPFAM" id="SSF56672">
    <property type="entry name" value="DNA/RNA polymerases"/>
    <property type="match status" value="1"/>
</dbReference>
<gene>
    <name evidence="8" type="primary">ABSGL_00106.1 scaffold 207</name>
</gene>
<evidence type="ECO:0000259" key="7">
    <source>
        <dbReference type="Pfam" id="PF17917"/>
    </source>
</evidence>
<evidence type="ECO:0000256" key="6">
    <source>
        <dbReference type="ARBA" id="ARBA00022918"/>
    </source>
</evidence>
<dbReference type="Proteomes" id="UP000078561">
    <property type="component" value="Unassembled WGS sequence"/>
</dbReference>
<accession>A0A168KKA3</accession>
<evidence type="ECO:0000256" key="5">
    <source>
        <dbReference type="ARBA" id="ARBA00022801"/>
    </source>
</evidence>
<evidence type="ECO:0000313" key="8">
    <source>
        <dbReference type="EMBL" id="SAL94817.1"/>
    </source>
</evidence>
<evidence type="ECO:0000256" key="1">
    <source>
        <dbReference type="ARBA" id="ARBA00022679"/>
    </source>
</evidence>
<protein>
    <recommendedName>
        <fullName evidence="7">Reverse transcriptase RNase H-like domain-containing protein</fullName>
    </recommendedName>
</protein>
<evidence type="ECO:0000256" key="3">
    <source>
        <dbReference type="ARBA" id="ARBA00022722"/>
    </source>
</evidence>
<evidence type="ECO:0000313" key="9">
    <source>
        <dbReference type="Proteomes" id="UP000078561"/>
    </source>
</evidence>
<dbReference type="InterPro" id="IPR043502">
    <property type="entry name" value="DNA/RNA_pol_sf"/>
</dbReference>